<dbReference type="EnsemblMetazoa" id="XM_001198502">
    <property type="protein sequence ID" value="XP_001198502"/>
    <property type="gene ID" value="LOC762761"/>
</dbReference>
<dbReference type="KEGG" id="spu:762761"/>
<dbReference type="InterPro" id="IPR050111">
    <property type="entry name" value="C-type_lectin/snaclec_domain"/>
</dbReference>
<dbReference type="GeneID" id="762761"/>
<reference evidence="4" key="1">
    <citation type="submission" date="2015-02" db="EMBL/GenBank/DDBJ databases">
        <title>Genome sequencing for Strongylocentrotus purpuratus.</title>
        <authorList>
            <person name="Murali S."/>
            <person name="Liu Y."/>
            <person name="Vee V."/>
            <person name="English A."/>
            <person name="Wang M."/>
            <person name="Skinner E."/>
            <person name="Han Y."/>
            <person name="Muzny D.M."/>
            <person name="Worley K.C."/>
            <person name="Gibbs R.A."/>
        </authorList>
    </citation>
    <scope>NUCLEOTIDE SEQUENCE</scope>
</reference>
<dbReference type="PANTHER" id="PTHR22803">
    <property type="entry name" value="MANNOSE, PHOSPHOLIPASE, LECTIN RECEPTOR RELATED"/>
    <property type="match status" value="1"/>
</dbReference>
<dbReference type="PROSITE" id="PS51257">
    <property type="entry name" value="PROKAR_LIPOPROTEIN"/>
    <property type="match status" value="1"/>
</dbReference>
<dbReference type="CDD" id="cd03589">
    <property type="entry name" value="CLECT_CEL-1_like"/>
    <property type="match status" value="1"/>
</dbReference>
<dbReference type="InParanoid" id="A0A7M7G113"/>
<keyword evidence="4" id="KW-1185">Reference proteome</keyword>
<reference evidence="3" key="2">
    <citation type="submission" date="2021-01" db="UniProtKB">
        <authorList>
            <consortium name="EnsemblMetazoa"/>
        </authorList>
    </citation>
    <scope>IDENTIFICATION</scope>
</reference>
<dbReference type="SUPFAM" id="SSF56436">
    <property type="entry name" value="C-type lectin-like"/>
    <property type="match status" value="1"/>
</dbReference>
<dbReference type="Pfam" id="PF00059">
    <property type="entry name" value="Lectin_C"/>
    <property type="match status" value="1"/>
</dbReference>
<feature type="signal peptide" evidence="1">
    <location>
        <begin position="1"/>
        <end position="27"/>
    </location>
</feature>
<dbReference type="InterPro" id="IPR001304">
    <property type="entry name" value="C-type_lectin-like"/>
</dbReference>
<dbReference type="FunCoup" id="A0A7M7G113">
    <property type="interactions" value="894"/>
</dbReference>
<dbReference type="Gene3D" id="3.10.100.10">
    <property type="entry name" value="Mannose-Binding Protein A, subunit A"/>
    <property type="match status" value="1"/>
</dbReference>
<evidence type="ECO:0000256" key="1">
    <source>
        <dbReference type="SAM" id="SignalP"/>
    </source>
</evidence>
<dbReference type="OrthoDB" id="418245at2759"/>
<dbReference type="PROSITE" id="PS50041">
    <property type="entry name" value="C_TYPE_LECTIN_2"/>
    <property type="match status" value="1"/>
</dbReference>
<evidence type="ECO:0000313" key="3">
    <source>
        <dbReference type="EnsemblMetazoa" id="XP_001198502"/>
    </source>
</evidence>
<dbReference type="AlphaFoldDB" id="A0A7M7G113"/>
<dbReference type="InterPro" id="IPR033988">
    <property type="entry name" value="CEL1-like_CTLD"/>
</dbReference>
<dbReference type="Proteomes" id="UP000007110">
    <property type="component" value="Unassembled WGS sequence"/>
</dbReference>
<name>A0A7M7G113_STRPU</name>
<dbReference type="SMART" id="SM00034">
    <property type="entry name" value="CLECT"/>
    <property type="match status" value="1"/>
</dbReference>
<sequence length="187" mass="21323">MDFRRRTELFFVALAVAMLACPTGIAGCGNCPKLWTGFRNHCYRFFSHELNWLAAENFCRNFTVPSLGEWGEVTRTRSGHLVSIHSQPEHDFVTALYESSRKKGDEYAGHWFGLHDTSTDGTFEWTDGTTVDFTHWKPGQPDNHPNTVGNENCGVMRSRYGNEWQDGQCVQPSHSLIHYFICKTPSL</sequence>
<dbReference type="RefSeq" id="XP_001198502.3">
    <property type="nucleotide sequence ID" value="XM_001198502.4"/>
</dbReference>
<protein>
    <recommendedName>
        <fullName evidence="2">C-type lectin domain-containing protein</fullName>
    </recommendedName>
</protein>
<keyword evidence="1" id="KW-0732">Signal</keyword>
<feature type="domain" description="C-type lectin" evidence="2">
    <location>
        <begin position="38"/>
        <end position="169"/>
    </location>
</feature>
<accession>A0A7M7G113</accession>
<dbReference type="InterPro" id="IPR016187">
    <property type="entry name" value="CTDL_fold"/>
</dbReference>
<evidence type="ECO:0000259" key="2">
    <source>
        <dbReference type="PROSITE" id="PS50041"/>
    </source>
</evidence>
<feature type="chain" id="PRO_5029474313" description="C-type lectin domain-containing protein" evidence="1">
    <location>
        <begin position="28"/>
        <end position="187"/>
    </location>
</feature>
<organism evidence="3 4">
    <name type="scientific">Strongylocentrotus purpuratus</name>
    <name type="common">Purple sea urchin</name>
    <dbReference type="NCBI Taxonomy" id="7668"/>
    <lineage>
        <taxon>Eukaryota</taxon>
        <taxon>Metazoa</taxon>
        <taxon>Echinodermata</taxon>
        <taxon>Eleutherozoa</taxon>
        <taxon>Echinozoa</taxon>
        <taxon>Echinoidea</taxon>
        <taxon>Euechinoidea</taxon>
        <taxon>Echinacea</taxon>
        <taxon>Camarodonta</taxon>
        <taxon>Echinidea</taxon>
        <taxon>Strongylocentrotidae</taxon>
        <taxon>Strongylocentrotus</taxon>
    </lineage>
</organism>
<evidence type="ECO:0000313" key="4">
    <source>
        <dbReference type="Proteomes" id="UP000007110"/>
    </source>
</evidence>
<dbReference type="InterPro" id="IPR016186">
    <property type="entry name" value="C-type_lectin-like/link_sf"/>
</dbReference>
<proteinExistence type="predicted"/>